<dbReference type="GO" id="GO:0016791">
    <property type="term" value="F:phosphatase activity"/>
    <property type="evidence" value="ECO:0007669"/>
    <property type="project" value="TreeGrafter"/>
</dbReference>
<dbReference type="AlphaFoldDB" id="D0LYM9"/>
<evidence type="ECO:0000313" key="1">
    <source>
        <dbReference type="EMBL" id="ACY17895.1"/>
    </source>
</evidence>
<dbReference type="Pfam" id="PF13344">
    <property type="entry name" value="Hydrolase_6"/>
    <property type="match status" value="1"/>
</dbReference>
<reference evidence="1 2" key="1">
    <citation type="journal article" date="2010" name="Stand. Genomic Sci.">
        <title>Complete genome sequence of Haliangium ochraceum type strain (SMP-2).</title>
        <authorList>
            <consortium name="US DOE Joint Genome Institute (JGI-PGF)"/>
            <person name="Ivanova N."/>
            <person name="Daum C."/>
            <person name="Lang E."/>
            <person name="Abt B."/>
            <person name="Kopitz M."/>
            <person name="Saunders E."/>
            <person name="Lapidus A."/>
            <person name="Lucas S."/>
            <person name="Glavina Del Rio T."/>
            <person name="Nolan M."/>
            <person name="Tice H."/>
            <person name="Copeland A."/>
            <person name="Cheng J.F."/>
            <person name="Chen F."/>
            <person name="Bruce D."/>
            <person name="Goodwin L."/>
            <person name="Pitluck S."/>
            <person name="Mavromatis K."/>
            <person name="Pati A."/>
            <person name="Mikhailova N."/>
            <person name="Chen A."/>
            <person name="Palaniappan K."/>
            <person name="Land M."/>
            <person name="Hauser L."/>
            <person name="Chang Y.J."/>
            <person name="Jeffries C.D."/>
            <person name="Detter J.C."/>
            <person name="Brettin T."/>
            <person name="Rohde M."/>
            <person name="Goker M."/>
            <person name="Bristow J."/>
            <person name="Markowitz V."/>
            <person name="Eisen J.A."/>
            <person name="Hugenholtz P."/>
            <person name="Kyrpides N.C."/>
            <person name="Klenk H.P."/>
        </authorList>
    </citation>
    <scope>NUCLEOTIDE SEQUENCE [LARGE SCALE GENOMIC DNA]</scope>
    <source>
        <strain evidence="2">DSM 14365 / CIP 107738 / JCM 11303 / AJ 13395 / SMP-2</strain>
    </source>
</reference>
<dbReference type="RefSeq" id="WP_012830487.1">
    <property type="nucleotide sequence ID" value="NC_013440.1"/>
</dbReference>
<dbReference type="SUPFAM" id="SSF56784">
    <property type="entry name" value="HAD-like"/>
    <property type="match status" value="1"/>
</dbReference>
<accession>D0LYM9</accession>
<dbReference type="PANTHER" id="PTHR19288">
    <property type="entry name" value="4-NITROPHENYLPHOSPHATASE-RELATED"/>
    <property type="match status" value="1"/>
</dbReference>
<evidence type="ECO:0000313" key="2">
    <source>
        <dbReference type="Proteomes" id="UP000001880"/>
    </source>
</evidence>
<protein>
    <submittedName>
        <fullName evidence="1">Haloacid dehalogenase domain protein hydrolase</fullName>
    </submittedName>
</protein>
<gene>
    <name evidence="1" type="ordered locus">Hoch_5411</name>
</gene>
<dbReference type="Pfam" id="PF13242">
    <property type="entry name" value="Hydrolase_like"/>
    <property type="match status" value="1"/>
</dbReference>
<dbReference type="OrthoDB" id="9810449at2"/>
<sequence length="274" mass="29489">MPARISIPELVTRYEVLLLDAYGVLNDGRGPLASGLALVQEIERQGKRLFVVTNDASRLPATCEARFQRMGYAIAAEQIITSGSLLSGYFATHGLAGARCMVLGPEDSKSYVRQAGGEVIDVSADGDCDALIIGDDAGYPFLQSVEDALGMLYRHVNAGREVHCILPNPDLIYPKTEGQFGYTSGAVAALIELGLRRLFPGRALEFTPLGKPHQPMFEEARRRADTERLVMVGDQLETDIIGARGAGIDAALVATGVSAWREAEHTLAPTYLLA</sequence>
<dbReference type="InterPro" id="IPR006357">
    <property type="entry name" value="HAD-SF_hydro_IIA"/>
</dbReference>
<dbReference type="Gene3D" id="3.40.50.1000">
    <property type="entry name" value="HAD superfamily/HAD-like"/>
    <property type="match status" value="2"/>
</dbReference>
<keyword evidence="1" id="KW-0378">Hydrolase</keyword>
<organism evidence="1 2">
    <name type="scientific">Haliangium ochraceum (strain DSM 14365 / JCM 11303 / SMP-2)</name>
    <dbReference type="NCBI Taxonomy" id="502025"/>
    <lineage>
        <taxon>Bacteria</taxon>
        <taxon>Pseudomonadati</taxon>
        <taxon>Myxococcota</taxon>
        <taxon>Polyangia</taxon>
        <taxon>Haliangiales</taxon>
        <taxon>Kofleriaceae</taxon>
        <taxon>Haliangium</taxon>
    </lineage>
</organism>
<dbReference type="EMBL" id="CP001804">
    <property type="protein sequence ID" value="ACY17895.1"/>
    <property type="molecule type" value="Genomic_DNA"/>
</dbReference>
<dbReference type="InterPro" id="IPR023214">
    <property type="entry name" value="HAD_sf"/>
</dbReference>
<dbReference type="GO" id="GO:0005737">
    <property type="term" value="C:cytoplasm"/>
    <property type="evidence" value="ECO:0007669"/>
    <property type="project" value="TreeGrafter"/>
</dbReference>
<dbReference type="eggNOG" id="COG0647">
    <property type="taxonomic scope" value="Bacteria"/>
</dbReference>
<keyword evidence="2" id="KW-1185">Reference proteome</keyword>
<dbReference type="KEGG" id="hoh:Hoch_5411"/>
<dbReference type="Proteomes" id="UP000001880">
    <property type="component" value="Chromosome"/>
</dbReference>
<dbReference type="HOGENOM" id="CLU_043473_2_1_7"/>
<proteinExistence type="predicted"/>
<name>D0LYM9_HALO1</name>
<dbReference type="PANTHER" id="PTHR19288:SF90">
    <property type="entry name" value="OS08G0542600 PROTEIN"/>
    <property type="match status" value="1"/>
</dbReference>
<dbReference type="InterPro" id="IPR036412">
    <property type="entry name" value="HAD-like_sf"/>
</dbReference>